<keyword evidence="1" id="KW-0805">Transcription regulation</keyword>
<evidence type="ECO:0000313" key="6">
    <source>
        <dbReference type="Proteomes" id="UP000253104"/>
    </source>
</evidence>
<dbReference type="OrthoDB" id="6506763at2"/>
<name>A0A2Z5N1Q5_BURPY</name>
<evidence type="ECO:0000256" key="2">
    <source>
        <dbReference type="ARBA" id="ARBA00023125"/>
    </source>
</evidence>
<dbReference type="RefSeq" id="WP_114179494.1">
    <property type="nucleotide sequence ID" value="NZ_CP024903.1"/>
</dbReference>
<accession>A0A2Z5N1Q5</accession>
<dbReference type="InterPro" id="IPR018060">
    <property type="entry name" value="HTH_AraC"/>
</dbReference>
<dbReference type="PANTHER" id="PTHR47894">
    <property type="entry name" value="HTH-TYPE TRANSCRIPTIONAL REGULATOR GADX"/>
    <property type="match status" value="1"/>
</dbReference>
<dbReference type="Gene3D" id="1.10.10.60">
    <property type="entry name" value="Homeodomain-like"/>
    <property type="match status" value="1"/>
</dbReference>
<evidence type="ECO:0000259" key="4">
    <source>
        <dbReference type="PROSITE" id="PS01124"/>
    </source>
</evidence>
<feature type="domain" description="HTH araC/xylS-type" evidence="4">
    <location>
        <begin position="235"/>
        <end position="333"/>
    </location>
</feature>
<dbReference type="Pfam" id="PF12833">
    <property type="entry name" value="HTH_18"/>
    <property type="match status" value="1"/>
</dbReference>
<keyword evidence="2" id="KW-0238">DNA-binding</keyword>
<dbReference type="EMBL" id="CP024903">
    <property type="protein sequence ID" value="AXF23080.1"/>
    <property type="molecule type" value="Genomic_DNA"/>
</dbReference>
<reference evidence="5 6" key="1">
    <citation type="journal article" date="2018" name="ISME J.">
        <title>Involvement of Burkholderiaceae and sulfurous volatiles in disease-suppressive soils.</title>
        <authorList>
            <person name="Carrion V.J."/>
            <person name="Cordovez V."/>
            <person name="Tyc O."/>
            <person name="Etalo D.W."/>
            <person name="de Bruijn I."/>
            <person name="de Jager V.C."/>
            <person name="Medema M.H."/>
            <person name="Eberl L."/>
            <person name="Raaijmakers J.M."/>
        </authorList>
    </citation>
    <scope>NUCLEOTIDE SEQUENCE [LARGE SCALE GENOMIC DNA]</scope>
    <source>
        <strain evidence="6">mHSR5</strain>
    </source>
</reference>
<sequence length="334" mass="37112">MQRSMLTIRSASLTGYTDLARDVGLDPARMLRKVGLSARDLVDPDAPISTFAVRELLESSAAAANVEDFGLRLAMSRRLSNLGPISAVMSEAPTARESLESLCRYIRLINASLLTRIEDYGDAVLIRENILVDDKRSVRQSIEMAVGVLYRSIGELLGPGWRPRSVCFEHRPPNGATCHKAFFGLAVEFNSSFNGIVCHAKDLAAYRPARDSRMALYARRFLDQALSGAHDSATHTIRQVIVAMLSNGRCTADQVARHLAMDRRTLHRRLAAEETSFSALLQVVRSELASRQIRDSDRSLAELADLLGFSSPSAFAFWFRKHFGTTVSKWREAR</sequence>
<dbReference type="InterPro" id="IPR032687">
    <property type="entry name" value="AraC-type_N"/>
</dbReference>
<dbReference type="Pfam" id="PF12625">
    <property type="entry name" value="Arabinose_bd"/>
    <property type="match status" value="1"/>
</dbReference>
<dbReference type="GO" id="GO:0005829">
    <property type="term" value="C:cytosol"/>
    <property type="evidence" value="ECO:0007669"/>
    <property type="project" value="TreeGrafter"/>
</dbReference>
<dbReference type="AlphaFoldDB" id="A0A2Z5N1Q5"/>
<evidence type="ECO:0000313" key="5">
    <source>
        <dbReference type="EMBL" id="AXF23080.1"/>
    </source>
</evidence>
<dbReference type="Proteomes" id="UP000253104">
    <property type="component" value="Chromosome mHSR5_B"/>
</dbReference>
<dbReference type="GO" id="GO:0003700">
    <property type="term" value="F:DNA-binding transcription factor activity"/>
    <property type="evidence" value="ECO:0007669"/>
    <property type="project" value="InterPro"/>
</dbReference>
<proteinExistence type="predicted"/>
<dbReference type="SUPFAM" id="SSF46689">
    <property type="entry name" value="Homeodomain-like"/>
    <property type="match status" value="1"/>
</dbReference>
<dbReference type="PANTHER" id="PTHR47894:SF4">
    <property type="entry name" value="HTH-TYPE TRANSCRIPTIONAL REGULATOR GADX"/>
    <property type="match status" value="1"/>
</dbReference>
<gene>
    <name evidence="5" type="ORF">CUJ89_21680</name>
</gene>
<keyword evidence="3" id="KW-0804">Transcription</keyword>
<dbReference type="PROSITE" id="PS01124">
    <property type="entry name" value="HTH_ARAC_FAMILY_2"/>
    <property type="match status" value="1"/>
</dbReference>
<dbReference type="InterPro" id="IPR009057">
    <property type="entry name" value="Homeodomain-like_sf"/>
</dbReference>
<evidence type="ECO:0000256" key="3">
    <source>
        <dbReference type="ARBA" id="ARBA00023163"/>
    </source>
</evidence>
<dbReference type="SMART" id="SM00342">
    <property type="entry name" value="HTH_ARAC"/>
    <property type="match status" value="1"/>
</dbReference>
<dbReference type="GO" id="GO:0000976">
    <property type="term" value="F:transcription cis-regulatory region binding"/>
    <property type="evidence" value="ECO:0007669"/>
    <property type="project" value="TreeGrafter"/>
</dbReference>
<evidence type="ECO:0000256" key="1">
    <source>
        <dbReference type="ARBA" id="ARBA00023015"/>
    </source>
</evidence>
<protein>
    <submittedName>
        <fullName evidence="5">AraC family transcriptional regulator</fullName>
    </submittedName>
</protein>
<organism evidence="5 6">
    <name type="scientific">Burkholderia pyrrocinia</name>
    <name type="common">Pseudomonas pyrrocinia</name>
    <dbReference type="NCBI Taxonomy" id="60550"/>
    <lineage>
        <taxon>Bacteria</taxon>
        <taxon>Pseudomonadati</taxon>
        <taxon>Pseudomonadota</taxon>
        <taxon>Betaproteobacteria</taxon>
        <taxon>Burkholderiales</taxon>
        <taxon>Burkholderiaceae</taxon>
        <taxon>Burkholderia</taxon>
        <taxon>Burkholderia cepacia complex</taxon>
    </lineage>
</organism>